<gene>
    <name evidence="2" type="ORF">LU635_15335</name>
</gene>
<reference evidence="2" key="1">
    <citation type="submission" date="2021-12" db="EMBL/GenBank/DDBJ databases">
        <title>Description of Gramella crocea sp. nov., a new bacterium isolated from activated sludge.</title>
        <authorList>
            <person name="Zhang X."/>
        </authorList>
    </citation>
    <scope>NUCLEOTIDE SEQUENCE</scope>
    <source>
        <strain evidence="2">YB25</strain>
    </source>
</reference>
<proteinExistence type="predicted"/>
<dbReference type="EMBL" id="JAJSON010000026">
    <property type="protein sequence ID" value="MCG9973023.1"/>
    <property type="molecule type" value="Genomic_DNA"/>
</dbReference>
<dbReference type="AlphaFoldDB" id="A0A9X2A9L2"/>
<dbReference type="RefSeq" id="WP_240100384.1">
    <property type="nucleotide sequence ID" value="NZ_JAJSON010000026.1"/>
</dbReference>
<dbReference type="PANTHER" id="PTHR43685:SF2">
    <property type="entry name" value="GLYCOSYLTRANSFERASE 2-LIKE DOMAIN-CONTAINING PROTEIN"/>
    <property type="match status" value="1"/>
</dbReference>
<dbReference type="GO" id="GO:0044010">
    <property type="term" value="P:single-species biofilm formation"/>
    <property type="evidence" value="ECO:0007669"/>
    <property type="project" value="TreeGrafter"/>
</dbReference>
<dbReference type="InterPro" id="IPR050834">
    <property type="entry name" value="Glycosyltransf_2"/>
</dbReference>
<comment type="caution">
    <text evidence="2">The sequence shown here is derived from an EMBL/GenBank/DDBJ whole genome shotgun (WGS) entry which is preliminary data.</text>
</comment>
<evidence type="ECO:0000313" key="2">
    <source>
        <dbReference type="EMBL" id="MCG9973023.1"/>
    </source>
</evidence>
<sequence length="283" mass="33577">MDYKVSIIVPCYNHSRYLGEALESVLKQVYSNWECIIVDDGSTDNTEEIVRKFVTEDSRFQYFYKENQGLSSARNFGINKCEGSIILPLDADDKISVDYIENAITAFKDNPSIKVVYCLAEKFGKESGLWALKPFSLFNLSRMNMIFCSALFRKVEWEKAGGYDLNMKYGWEDWDFWISILKNGGSVKRLDFVGFYYRISDKNMHRMMTRDQYDYLYEYLSVKHADFFVKYFGSFHYMHQQAEKKENEFLTIIKSEKFVIDLFVKKFFGFTIFNKKSYKNRLR</sequence>
<dbReference type="InterPro" id="IPR001173">
    <property type="entry name" value="Glyco_trans_2-like"/>
</dbReference>
<dbReference type="InterPro" id="IPR029044">
    <property type="entry name" value="Nucleotide-diphossugar_trans"/>
</dbReference>
<dbReference type="Proteomes" id="UP001139344">
    <property type="component" value="Unassembled WGS sequence"/>
</dbReference>
<dbReference type="Gene3D" id="3.90.550.10">
    <property type="entry name" value="Spore Coat Polysaccharide Biosynthesis Protein SpsA, Chain A"/>
    <property type="match status" value="1"/>
</dbReference>
<dbReference type="Pfam" id="PF00535">
    <property type="entry name" value="Glycos_transf_2"/>
    <property type="match status" value="1"/>
</dbReference>
<keyword evidence="3" id="KW-1185">Reference proteome</keyword>
<evidence type="ECO:0000259" key="1">
    <source>
        <dbReference type="Pfam" id="PF00535"/>
    </source>
</evidence>
<dbReference type="PANTHER" id="PTHR43685">
    <property type="entry name" value="GLYCOSYLTRANSFERASE"/>
    <property type="match status" value="1"/>
</dbReference>
<feature type="domain" description="Glycosyltransferase 2-like" evidence="1">
    <location>
        <begin position="6"/>
        <end position="142"/>
    </location>
</feature>
<evidence type="ECO:0000313" key="3">
    <source>
        <dbReference type="Proteomes" id="UP001139344"/>
    </source>
</evidence>
<accession>A0A9X2A9L2</accession>
<dbReference type="CDD" id="cd00761">
    <property type="entry name" value="Glyco_tranf_GTA_type"/>
    <property type="match status" value="1"/>
</dbReference>
<organism evidence="2 3">
    <name type="scientific">Christiangramia crocea</name>
    <dbReference type="NCBI Taxonomy" id="2904124"/>
    <lineage>
        <taxon>Bacteria</taxon>
        <taxon>Pseudomonadati</taxon>
        <taxon>Bacteroidota</taxon>
        <taxon>Flavobacteriia</taxon>
        <taxon>Flavobacteriales</taxon>
        <taxon>Flavobacteriaceae</taxon>
        <taxon>Christiangramia</taxon>
    </lineage>
</organism>
<dbReference type="SUPFAM" id="SSF53448">
    <property type="entry name" value="Nucleotide-diphospho-sugar transferases"/>
    <property type="match status" value="1"/>
</dbReference>
<name>A0A9X2A9L2_9FLAO</name>
<protein>
    <submittedName>
        <fullName evidence="2">Glycosyltransferase family 2 protein</fullName>
    </submittedName>
</protein>